<dbReference type="SUPFAM" id="SSF50978">
    <property type="entry name" value="WD40 repeat-like"/>
    <property type="match status" value="1"/>
</dbReference>
<organism evidence="1 2">
    <name type="scientific">Oopsacas minuta</name>
    <dbReference type="NCBI Taxonomy" id="111878"/>
    <lineage>
        <taxon>Eukaryota</taxon>
        <taxon>Metazoa</taxon>
        <taxon>Porifera</taxon>
        <taxon>Hexactinellida</taxon>
        <taxon>Hexasterophora</taxon>
        <taxon>Lyssacinosida</taxon>
        <taxon>Leucopsacidae</taxon>
        <taxon>Oopsacas</taxon>
    </lineage>
</organism>
<evidence type="ECO:0000313" key="2">
    <source>
        <dbReference type="Proteomes" id="UP001165289"/>
    </source>
</evidence>
<reference evidence="1 2" key="1">
    <citation type="journal article" date="2023" name="BMC Biol.">
        <title>The compact genome of the sponge Oopsacas minuta (Hexactinellida) is lacking key metazoan core genes.</title>
        <authorList>
            <person name="Santini S."/>
            <person name="Schenkelaars Q."/>
            <person name="Jourda C."/>
            <person name="Duchesne M."/>
            <person name="Belahbib H."/>
            <person name="Rocher C."/>
            <person name="Selva M."/>
            <person name="Riesgo A."/>
            <person name="Vervoort M."/>
            <person name="Leys S.P."/>
            <person name="Kodjabachian L."/>
            <person name="Le Bivic A."/>
            <person name="Borchiellini C."/>
            <person name="Claverie J.M."/>
            <person name="Renard E."/>
        </authorList>
    </citation>
    <scope>NUCLEOTIDE SEQUENCE [LARGE SCALE GENOMIC DNA]</scope>
    <source>
        <strain evidence="1">SPO-2</strain>
    </source>
</reference>
<name>A0AAV7JHH8_9METZ</name>
<gene>
    <name evidence="1" type="ORF">LOD99_8242</name>
</gene>
<sequence length="555" mass="64042">MSYMRFRWFQGCWICDMCLSPDSHWLLVACSHGMLKILSVLPILFDNYLSDDVLETRDIDVIINLRSYGCPTCVVWWSARNASNFGIIGFQKGTIVIVDMNNKEIQKVIELGSEYTPREFQLERKHHNSSTSLFILTTCNIHFWCLLETAEEEGLIGTLNNGASSKSRECSSDEQIDYLNRQESISNILQKSSSDTEFSPQRILMPKDSYKLYPYRLNRKSYIALLDSSTNKLLLCQDIDLLSQPLLEYALPKRTYDFLLANNILYTLSSRGDNMYLSVLSAHKCSLLARREQQDISSALIYQIMLPSHERVRKIFPILAQPLIVNKDYETTTFIQCLVVTRYKVYQCKQLLAPETLFLQLASHENTIRKADKLGITLQLDICVLYERSSEYHLEQGNYSLALDFYKLAKTSPNKIASSLSKYNQFDLLMNYLRQELSLSDCLDVEIKSNILFKLLIGKLLREPLPESKIILELDVRIFLHTNQHYDESQILKMLLESNLESLAIDMTLVNGIVQEFICLCAKKGRFILHPSTVNKILLTRFVHVLCIRFCLILS</sequence>
<dbReference type="Proteomes" id="UP001165289">
    <property type="component" value="Unassembled WGS sequence"/>
</dbReference>
<dbReference type="EMBL" id="JAKMXF010000333">
    <property type="protein sequence ID" value="KAI6648040.1"/>
    <property type="molecule type" value="Genomic_DNA"/>
</dbReference>
<dbReference type="AlphaFoldDB" id="A0AAV7JHH8"/>
<comment type="caution">
    <text evidence="1">The sequence shown here is derived from an EMBL/GenBank/DDBJ whole genome shotgun (WGS) entry which is preliminary data.</text>
</comment>
<proteinExistence type="predicted"/>
<dbReference type="InterPro" id="IPR036322">
    <property type="entry name" value="WD40_repeat_dom_sf"/>
</dbReference>
<evidence type="ECO:0000313" key="1">
    <source>
        <dbReference type="EMBL" id="KAI6648040.1"/>
    </source>
</evidence>
<protein>
    <submittedName>
        <fullName evidence="1">Uncharacterized protein</fullName>
    </submittedName>
</protein>
<keyword evidence="2" id="KW-1185">Reference proteome</keyword>
<accession>A0AAV7JHH8</accession>